<sequence length="244" mass="26438">MSTMSKACCTLPPVSATYTPTGTYGKIADLKTYIVGPEDAKSAILVVYDVFGFSPQLLQGCDILASGGYRVYMPDFLLGKYATADMFDGSEAGAAKAAAYFQGFPAVPQTQSPQISKALGELRTKHAKVGAVCFCWGWKAAATSADVNDFTAIASPHPSFADVEDTDKVNIPVCLLPSKDEDKVILETVFARFEKKNPGQNFFKWYPNEPHGWAGARGDLSGNEHTKAYQEAYADLLNFFKAKL</sequence>
<evidence type="ECO:0000313" key="3">
    <source>
        <dbReference type="Proteomes" id="UP001222932"/>
    </source>
</evidence>
<reference evidence="2" key="2">
    <citation type="submission" date="2023-06" db="EMBL/GenBank/DDBJ databases">
        <authorList>
            <person name="Kobayashi Y."/>
            <person name="Kayamori A."/>
            <person name="Aoki K."/>
            <person name="Shiwa Y."/>
            <person name="Fujita N."/>
            <person name="Sugita T."/>
            <person name="Iwasaki W."/>
            <person name="Tanaka N."/>
            <person name="Takashima M."/>
        </authorList>
    </citation>
    <scope>NUCLEOTIDE SEQUENCE</scope>
    <source>
        <strain evidence="2">HIS016</strain>
    </source>
</reference>
<dbReference type="PANTHER" id="PTHR47668:SF1">
    <property type="entry name" value="DIENELACTONE HYDROLASE DOMAIN-CONTAINING PROTEIN-RELATED"/>
    <property type="match status" value="1"/>
</dbReference>
<dbReference type="Proteomes" id="UP001222932">
    <property type="component" value="Unassembled WGS sequence"/>
</dbReference>
<comment type="caution">
    <text evidence="2">The sequence shown here is derived from an EMBL/GenBank/DDBJ whole genome shotgun (WGS) entry which is preliminary data.</text>
</comment>
<evidence type="ECO:0000313" key="2">
    <source>
        <dbReference type="EMBL" id="GMK54697.1"/>
    </source>
</evidence>
<dbReference type="PANTHER" id="PTHR47668">
    <property type="entry name" value="DIENELACTONE HYDROLASE FAMILY PROTEIN (AFU_ORTHOLOGUE AFUA_6G01940)"/>
    <property type="match status" value="1"/>
</dbReference>
<dbReference type="EMBL" id="BTCM01000001">
    <property type="protein sequence ID" value="GMK54697.1"/>
    <property type="molecule type" value="Genomic_DNA"/>
</dbReference>
<protein>
    <recommendedName>
        <fullName evidence="1">Dienelactone hydrolase domain-containing protein</fullName>
    </recommendedName>
</protein>
<name>A0AAD3YAC0_9TREE</name>
<evidence type="ECO:0000259" key="1">
    <source>
        <dbReference type="Pfam" id="PF01738"/>
    </source>
</evidence>
<dbReference type="Pfam" id="PF01738">
    <property type="entry name" value="DLH"/>
    <property type="match status" value="1"/>
</dbReference>
<gene>
    <name evidence="2" type="ORF">CspeluHIS016_0112830</name>
</gene>
<dbReference type="InterPro" id="IPR029058">
    <property type="entry name" value="AB_hydrolase_fold"/>
</dbReference>
<keyword evidence="3" id="KW-1185">Reference proteome</keyword>
<feature type="domain" description="Dienelactone hydrolase" evidence="1">
    <location>
        <begin position="31"/>
        <end position="242"/>
    </location>
</feature>
<dbReference type="Gene3D" id="3.40.50.1820">
    <property type="entry name" value="alpha/beta hydrolase"/>
    <property type="match status" value="1"/>
</dbReference>
<dbReference type="InterPro" id="IPR002925">
    <property type="entry name" value="Dienelactn_hydro"/>
</dbReference>
<organism evidence="2 3">
    <name type="scientific">Cutaneotrichosporon spelunceum</name>
    <dbReference type="NCBI Taxonomy" id="1672016"/>
    <lineage>
        <taxon>Eukaryota</taxon>
        <taxon>Fungi</taxon>
        <taxon>Dikarya</taxon>
        <taxon>Basidiomycota</taxon>
        <taxon>Agaricomycotina</taxon>
        <taxon>Tremellomycetes</taxon>
        <taxon>Trichosporonales</taxon>
        <taxon>Trichosporonaceae</taxon>
        <taxon>Cutaneotrichosporon</taxon>
    </lineage>
</organism>
<dbReference type="GO" id="GO:0016787">
    <property type="term" value="F:hydrolase activity"/>
    <property type="evidence" value="ECO:0007669"/>
    <property type="project" value="InterPro"/>
</dbReference>
<reference evidence="2" key="1">
    <citation type="journal article" date="2023" name="BMC Genomics">
        <title>Chromosome-level genome assemblies of Cutaneotrichosporon spp. (Trichosporonales, Basidiomycota) reveal imbalanced evolution between nucleotide sequences and chromosome synteny.</title>
        <authorList>
            <person name="Kobayashi Y."/>
            <person name="Kayamori A."/>
            <person name="Aoki K."/>
            <person name="Shiwa Y."/>
            <person name="Matsutani M."/>
            <person name="Fujita N."/>
            <person name="Sugita T."/>
            <person name="Iwasaki W."/>
            <person name="Tanaka N."/>
            <person name="Takashima M."/>
        </authorList>
    </citation>
    <scope>NUCLEOTIDE SEQUENCE</scope>
    <source>
        <strain evidence="2">HIS016</strain>
    </source>
</reference>
<accession>A0AAD3YAC0</accession>
<dbReference type="SUPFAM" id="SSF53474">
    <property type="entry name" value="alpha/beta-Hydrolases"/>
    <property type="match status" value="1"/>
</dbReference>
<dbReference type="AlphaFoldDB" id="A0AAD3YAC0"/>
<proteinExistence type="predicted"/>